<dbReference type="Proteomes" id="UP000314294">
    <property type="component" value="Unassembled WGS sequence"/>
</dbReference>
<evidence type="ECO:0000313" key="2">
    <source>
        <dbReference type="Proteomes" id="UP000314294"/>
    </source>
</evidence>
<name>A0A4Z2ESG7_9TELE</name>
<reference evidence="1 2" key="1">
    <citation type="submission" date="2019-03" db="EMBL/GenBank/DDBJ databases">
        <title>First draft genome of Liparis tanakae, snailfish: a comprehensive survey of snailfish specific genes.</title>
        <authorList>
            <person name="Kim W."/>
            <person name="Song I."/>
            <person name="Jeong J.-H."/>
            <person name="Kim D."/>
            <person name="Kim S."/>
            <person name="Ryu S."/>
            <person name="Song J.Y."/>
            <person name="Lee S.K."/>
        </authorList>
    </citation>
    <scope>NUCLEOTIDE SEQUENCE [LARGE SCALE GENOMIC DNA]</scope>
    <source>
        <tissue evidence="1">Muscle</tissue>
    </source>
</reference>
<gene>
    <name evidence="1" type="ORF">EYF80_058119</name>
</gene>
<dbReference type="EMBL" id="SRLO01003205">
    <property type="protein sequence ID" value="TNN31723.1"/>
    <property type="molecule type" value="Genomic_DNA"/>
</dbReference>
<dbReference type="AlphaFoldDB" id="A0A4Z2ESG7"/>
<accession>A0A4Z2ESG7</accession>
<comment type="caution">
    <text evidence="1">The sequence shown here is derived from an EMBL/GenBank/DDBJ whole genome shotgun (WGS) entry which is preliminary data.</text>
</comment>
<keyword evidence="2" id="KW-1185">Reference proteome</keyword>
<protein>
    <submittedName>
        <fullName evidence="1">Uncharacterized protein</fullName>
    </submittedName>
</protein>
<dbReference type="Gene3D" id="1.20.5.1070">
    <property type="entry name" value="Head and neck region of the ectodomain of NDV fusion glycoprotein"/>
    <property type="match status" value="1"/>
</dbReference>
<organism evidence="1 2">
    <name type="scientific">Liparis tanakae</name>
    <name type="common">Tanaka's snailfish</name>
    <dbReference type="NCBI Taxonomy" id="230148"/>
    <lineage>
        <taxon>Eukaryota</taxon>
        <taxon>Metazoa</taxon>
        <taxon>Chordata</taxon>
        <taxon>Craniata</taxon>
        <taxon>Vertebrata</taxon>
        <taxon>Euteleostomi</taxon>
        <taxon>Actinopterygii</taxon>
        <taxon>Neopterygii</taxon>
        <taxon>Teleostei</taxon>
        <taxon>Neoteleostei</taxon>
        <taxon>Acanthomorphata</taxon>
        <taxon>Eupercaria</taxon>
        <taxon>Perciformes</taxon>
        <taxon>Cottioidei</taxon>
        <taxon>Cottales</taxon>
        <taxon>Liparidae</taxon>
        <taxon>Liparis</taxon>
    </lineage>
</organism>
<proteinExistence type="predicted"/>
<sequence length="180" mass="21105">MHLCSRPLWRLQRRSHLYDLPAARFELRVRLQRSGPHPRAVHDHVCPSFCQLNTGRREESRRLQELHWPHGGEDSGASPSGGDATRSTAASLALTHLFEGGDSPVMECHSPSLQPVKNKQAQVHYRVNQVHYRVNQVHYRVNQVHYRVNQVHYRVNQVHYRVNQVHYRVNQVHYRVNQVH</sequence>
<evidence type="ECO:0000313" key="1">
    <source>
        <dbReference type="EMBL" id="TNN31723.1"/>
    </source>
</evidence>